<evidence type="ECO:0000256" key="4">
    <source>
        <dbReference type="ARBA" id="ARBA00023136"/>
    </source>
</evidence>
<dbReference type="PANTHER" id="PTHR43759">
    <property type="entry name" value="TREHALOSE TRANSPORT SYSTEM PERMEASE PROTEIN SUGA"/>
    <property type="match status" value="1"/>
</dbReference>
<sequence length="186" mass="20621">VLILPMFLNPVAVGTIWYILYEPSIGPLNYFLSLVGIGQVNWLGSTSIALWSVLIADVWQWSPFIFLLVLSTLQGIPQNLIEAAEIDGASDLAILRRIKLPLIRGTIFVAAFLRAMDAFRIFPKIYVMTGGGPGQATESASIYILKTAFRFFEMGYAASMTIVMLVMLVIVYGVYLKMVRGKGVEY</sequence>
<dbReference type="PANTHER" id="PTHR43759:SF1">
    <property type="entry name" value="GLUCOSE IMPORT SYSTEM PERMEASE PROTEIN GLCT"/>
    <property type="match status" value="1"/>
</dbReference>
<comment type="caution">
    <text evidence="7">The sequence shown here is derived from an EMBL/GenBank/DDBJ whole genome shotgun (WGS) entry which is preliminary data.</text>
</comment>
<evidence type="ECO:0000313" key="7">
    <source>
        <dbReference type="EMBL" id="MBD3324643.1"/>
    </source>
</evidence>
<feature type="transmembrane region" description="Helical" evidence="5">
    <location>
        <begin position="6"/>
        <end position="21"/>
    </location>
</feature>
<keyword evidence="4 5" id="KW-0472">Membrane</keyword>
<evidence type="ECO:0000256" key="2">
    <source>
        <dbReference type="ARBA" id="ARBA00022692"/>
    </source>
</evidence>
<feature type="domain" description="ABC transmembrane type-1" evidence="6">
    <location>
        <begin position="1"/>
        <end position="175"/>
    </location>
</feature>
<keyword evidence="2 5" id="KW-0812">Transmembrane</keyword>
<gene>
    <name evidence="7" type="ORF">GF339_08670</name>
</gene>
<dbReference type="CDD" id="cd06261">
    <property type="entry name" value="TM_PBP2"/>
    <property type="match status" value="1"/>
</dbReference>
<evidence type="ECO:0000256" key="5">
    <source>
        <dbReference type="RuleBase" id="RU363032"/>
    </source>
</evidence>
<proteinExistence type="inferred from homology"/>
<comment type="subcellular location">
    <subcellularLocation>
        <location evidence="5">Cell membrane</location>
        <topology evidence="5">Multi-pass membrane protein</topology>
    </subcellularLocation>
    <subcellularLocation>
        <location evidence="1">Membrane</location>
        <topology evidence="1">Multi-pass membrane protein</topology>
    </subcellularLocation>
</comment>
<dbReference type="InterPro" id="IPR000515">
    <property type="entry name" value="MetI-like"/>
</dbReference>
<name>A0A9D5Q5S1_9BACT</name>
<feature type="transmembrane region" description="Helical" evidence="5">
    <location>
        <begin position="156"/>
        <end position="176"/>
    </location>
</feature>
<keyword evidence="3 5" id="KW-1133">Transmembrane helix</keyword>
<evidence type="ECO:0000256" key="1">
    <source>
        <dbReference type="ARBA" id="ARBA00004141"/>
    </source>
</evidence>
<dbReference type="InterPro" id="IPR035906">
    <property type="entry name" value="MetI-like_sf"/>
</dbReference>
<evidence type="ECO:0000259" key="6">
    <source>
        <dbReference type="PROSITE" id="PS50928"/>
    </source>
</evidence>
<organism evidence="7 8">
    <name type="scientific">candidate division KSB3 bacterium</name>
    <dbReference type="NCBI Taxonomy" id="2044937"/>
    <lineage>
        <taxon>Bacteria</taxon>
        <taxon>candidate division KSB3</taxon>
    </lineage>
</organism>
<dbReference type="Pfam" id="PF00528">
    <property type="entry name" value="BPD_transp_1"/>
    <property type="match status" value="1"/>
</dbReference>
<dbReference type="Gene3D" id="1.10.3720.10">
    <property type="entry name" value="MetI-like"/>
    <property type="match status" value="1"/>
</dbReference>
<keyword evidence="5" id="KW-0813">Transport</keyword>
<dbReference type="PROSITE" id="PS50928">
    <property type="entry name" value="ABC_TM1"/>
    <property type="match status" value="1"/>
</dbReference>
<evidence type="ECO:0000313" key="8">
    <source>
        <dbReference type="Proteomes" id="UP000649604"/>
    </source>
</evidence>
<feature type="transmembrane region" description="Helical" evidence="5">
    <location>
        <begin position="102"/>
        <end position="122"/>
    </location>
</feature>
<feature type="non-terminal residue" evidence="7">
    <location>
        <position position="1"/>
    </location>
</feature>
<dbReference type="SUPFAM" id="SSF161098">
    <property type="entry name" value="MetI-like"/>
    <property type="match status" value="1"/>
</dbReference>
<dbReference type="EMBL" id="WJJP01000269">
    <property type="protein sequence ID" value="MBD3324643.1"/>
    <property type="molecule type" value="Genomic_DNA"/>
</dbReference>
<reference evidence="7" key="1">
    <citation type="submission" date="2019-11" db="EMBL/GenBank/DDBJ databases">
        <title>Microbial mats filling the niche in hypersaline microbial mats.</title>
        <authorList>
            <person name="Wong H.L."/>
            <person name="Macleod F.I."/>
            <person name="White R.A. III"/>
            <person name="Burns B.P."/>
        </authorList>
    </citation>
    <scope>NUCLEOTIDE SEQUENCE</scope>
    <source>
        <strain evidence="7">Rbin_158</strain>
    </source>
</reference>
<dbReference type="AlphaFoldDB" id="A0A9D5Q5S1"/>
<protein>
    <submittedName>
        <fullName evidence="7">ABC transporter permease subunit</fullName>
    </submittedName>
</protein>
<dbReference type="Proteomes" id="UP000649604">
    <property type="component" value="Unassembled WGS sequence"/>
</dbReference>
<dbReference type="InterPro" id="IPR052730">
    <property type="entry name" value="Sugar_ABC_transporter"/>
</dbReference>
<accession>A0A9D5Q5S1</accession>
<dbReference type="GO" id="GO:0005886">
    <property type="term" value="C:plasma membrane"/>
    <property type="evidence" value="ECO:0007669"/>
    <property type="project" value="UniProtKB-SubCell"/>
</dbReference>
<dbReference type="GO" id="GO:0055085">
    <property type="term" value="P:transmembrane transport"/>
    <property type="evidence" value="ECO:0007669"/>
    <property type="project" value="InterPro"/>
</dbReference>
<comment type="similarity">
    <text evidence="5">Belongs to the binding-protein-dependent transport system permease family.</text>
</comment>
<evidence type="ECO:0000256" key="3">
    <source>
        <dbReference type="ARBA" id="ARBA00022989"/>
    </source>
</evidence>